<keyword evidence="2" id="KW-1185">Reference proteome</keyword>
<name>A0ACD5HFD2_9PROT</name>
<evidence type="ECO:0000313" key="2">
    <source>
        <dbReference type="Proteomes" id="UP001195965"/>
    </source>
</evidence>
<evidence type="ECO:0000313" key="1">
    <source>
        <dbReference type="EMBL" id="XRI72616.1"/>
    </source>
</evidence>
<dbReference type="EMBL" id="CP127526">
    <property type="protein sequence ID" value="XRI72616.1"/>
    <property type="molecule type" value="Genomic_DNA"/>
</dbReference>
<sequence>MKSSNSSWLMGLGVFVLGTAMAFASSAGYHPPQQPASPATQQGGQTGPQPSPTNQPPGYGPQGQASPPAMQQHGASHAKHQHKQVYGGQAATQPNPNQPPTNAS</sequence>
<reference evidence="1 2" key="1">
    <citation type="journal article" date="2021" name="ISME J.">
        <title>Genomic evolution of the class Acidithiobacillia: deep-branching Proteobacteria living in extreme acidic conditions.</title>
        <authorList>
            <person name="Moya-Beltran A."/>
            <person name="Beard S."/>
            <person name="Rojas-Villalobos C."/>
            <person name="Issotta F."/>
            <person name="Gallardo Y."/>
            <person name="Ulloa R."/>
            <person name="Giaveno A."/>
            <person name="Degli Esposti M."/>
            <person name="Johnson D.B."/>
            <person name="Quatrini R."/>
        </authorList>
    </citation>
    <scope>NUCLEOTIDE SEQUENCE [LARGE SCALE GENOMIC DNA]</scope>
    <source>
        <strain evidence="1 2">GG1-14</strain>
    </source>
</reference>
<accession>A0ACD5HFD2</accession>
<proteinExistence type="predicted"/>
<organism evidence="1 2">
    <name type="scientific">Acidithiobacillus montserratensis</name>
    <dbReference type="NCBI Taxonomy" id="2729135"/>
    <lineage>
        <taxon>Bacteria</taxon>
        <taxon>Pseudomonadati</taxon>
        <taxon>Pseudomonadota</taxon>
        <taxon>Acidithiobacillia</taxon>
        <taxon>Acidithiobacillales</taxon>
        <taxon>Acidithiobacillaceae</taxon>
        <taxon>Acidithiobacillus</taxon>
    </lineage>
</organism>
<protein>
    <submittedName>
        <fullName evidence="1">Uncharacterized protein</fullName>
    </submittedName>
</protein>
<gene>
    <name evidence="1" type="ORF">HHS34_009180</name>
</gene>
<dbReference type="Proteomes" id="UP001195965">
    <property type="component" value="Chromosome"/>
</dbReference>